<gene>
    <name evidence="1" type="ORF">D3871_16990</name>
</gene>
<dbReference type="EMBL" id="QYUO01000002">
    <property type="protein sequence ID" value="RJF95154.1"/>
    <property type="molecule type" value="Genomic_DNA"/>
</dbReference>
<organism evidence="1 2">
    <name type="scientific">Noviherbaspirillum saxi</name>
    <dbReference type="NCBI Taxonomy" id="2320863"/>
    <lineage>
        <taxon>Bacteria</taxon>
        <taxon>Pseudomonadati</taxon>
        <taxon>Pseudomonadota</taxon>
        <taxon>Betaproteobacteria</taxon>
        <taxon>Burkholderiales</taxon>
        <taxon>Oxalobacteraceae</taxon>
        <taxon>Noviherbaspirillum</taxon>
    </lineage>
</organism>
<sequence>MSNEAMRADYAIAPPKKLPWYRKLGMQVLLSLILGIAVELEDGNLLPEDMSDANLHPAGIQLR</sequence>
<keyword evidence="2" id="KW-1185">Reference proteome</keyword>
<dbReference type="AlphaFoldDB" id="A0A3A3FIS1"/>
<proteinExistence type="predicted"/>
<dbReference type="Proteomes" id="UP000265955">
    <property type="component" value="Unassembled WGS sequence"/>
</dbReference>
<name>A0A3A3FIS1_9BURK</name>
<protein>
    <submittedName>
        <fullName evidence="1">Uncharacterized protein</fullName>
    </submittedName>
</protein>
<evidence type="ECO:0000313" key="1">
    <source>
        <dbReference type="EMBL" id="RJF95154.1"/>
    </source>
</evidence>
<dbReference type="RefSeq" id="WP_119770305.1">
    <property type="nucleotide sequence ID" value="NZ_QYUO01000002.1"/>
</dbReference>
<comment type="caution">
    <text evidence="1">The sequence shown here is derived from an EMBL/GenBank/DDBJ whole genome shotgun (WGS) entry which is preliminary data.</text>
</comment>
<dbReference type="OrthoDB" id="9766690at2"/>
<reference evidence="2" key="1">
    <citation type="submission" date="2018-09" db="EMBL/GenBank/DDBJ databases">
        <authorList>
            <person name="Zhu H."/>
        </authorList>
    </citation>
    <scope>NUCLEOTIDE SEQUENCE [LARGE SCALE GENOMIC DNA]</scope>
    <source>
        <strain evidence="2">K1R23-30</strain>
    </source>
</reference>
<evidence type="ECO:0000313" key="2">
    <source>
        <dbReference type="Proteomes" id="UP000265955"/>
    </source>
</evidence>
<accession>A0A3A3FIS1</accession>